<dbReference type="OrthoDB" id="3219396at2759"/>
<comment type="caution">
    <text evidence="2">The sequence shown here is derived from an EMBL/GenBank/DDBJ whole genome shotgun (WGS) entry which is preliminary data.</text>
</comment>
<dbReference type="Gene3D" id="1.20.1280.50">
    <property type="match status" value="1"/>
</dbReference>
<dbReference type="InterPro" id="IPR001810">
    <property type="entry name" value="F-box_dom"/>
</dbReference>
<sequence>MRFGFSLTMMFNTARMDNMEERKPTLDLIPNDVLVDLVFDYLELQEILALRRVSKLYYNLTKQPVIWKRLLKRTTLLLPPLPPEANHDLANLKGDTAERFLMRAHEVNKAWRDAHVQPPSTVWEFDAKGYVAEMALLPGGRYLVASVSDRDKWNWMLVLYAVHDRGPAEPLVAYKTESRAQMLQAKFATYSAGRGIVVSWLIRRWRHSNQDRHWAINISDLGLAWENEPPFPMKYEVRTCCISLDVLEKAWDSRMSREEWRNCAMDCDDFLQLSPTLRTTEKVSQLCLDTNFGQPFLAVAAGDDNIRIRPSPGYAWVNMRLKPHSVYIECPHYIKAIRPLPQQRQILVVRVIESHRTGRTIPLTVVELFDIPSFATTDDEIKIQASARQTSLVELQYRPAEVRISEPGTPHWPEAEVRGRVWREDEHGPLHPISIFFLHDAIGVTRVTLYPKKMRYDPPLEPIIYWRYDLRWSCPLRRESTPTENQRWAVIPGLRRTWFYATHWKRDLRDWVDAFYRYHDPETIRPADREDPLLPPRDGTWYSFFGLKQLACPLNEVYNRFEHIVFDESTGRMMFAKPDYNEVSVVDLSREARADEPQPPSKPFKFPKVLLGLGLGASLLARHANSLIALAHKVLAFQGKYKAPLVL</sequence>
<dbReference type="EMBL" id="BPQB01000065">
    <property type="protein sequence ID" value="GJE96896.1"/>
    <property type="molecule type" value="Genomic_DNA"/>
</dbReference>
<dbReference type="Pfam" id="PF12937">
    <property type="entry name" value="F-box-like"/>
    <property type="match status" value="1"/>
</dbReference>
<dbReference type="SUPFAM" id="SSF81383">
    <property type="entry name" value="F-box domain"/>
    <property type="match status" value="1"/>
</dbReference>
<evidence type="ECO:0000313" key="3">
    <source>
        <dbReference type="Proteomes" id="UP000703269"/>
    </source>
</evidence>
<dbReference type="InterPro" id="IPR036047">
    <property type="entry name" value="F-box-like_dom_sf"/>
</dbReference>
<evidence type="ECO:0000259" key="1">
    <source>
        <dbReference type="Pfam" id="PF12937"/>
    </source>
</evidence>
<keyword evidence="3" id="KW-1185">Reference proteome</keyword>
<accession>A0A9P3LIU6</accession>
<organism evidence="2 3">
    <name type="scientific">Phanerochaete sordida</name>
    <dbReference type="NCBI Taxonomy" id="48140"/>
    <lineage>
        <taxon>Eukaryota</taxon>
        <taxon>Fungi</taxon>
        <taxon>Dikarya</taxon>
        <taxon>Basidiomycota</taxon>
        <taxon>Agaricomycotina</taxon>
        <taxon>Agaricomycetes</taxon>
        <taxon>Polyporales</taxon>
        <taxon>Phanerochaetaceae</taxon>
        <taxon>Phanerochaete</taxon>
    </lineage>
</organism>
<evidence type="ECO:0000313" key="2">
    <source>
        <dbReference type="EMBL" id="GJE96896.1"/>
    </source>
</evidence>
<reference evidence="2 3" key="1">
    <citation type="submission" date="2021-08" db="EMBL/GenBank/DDBJ databases">
        <title>Draft Genome Sequence of Phanerochaete sordida strain YK-624.</title>
        <authorList>
            <person name="Mori T."/>
            <person name="Dohra H."/>
            <person name="Suzuki T."/>
            <person name="Kawagishi H."/>
            <person name="Hirai H."/>
        </authorList>
    </citation>
    <scope>NUCLEOTIDE SEQUENCE [LARGE SCALE GENOMIC DNA]</scope>
    <source>
        <strain evidence="2 3">YK-624</strain>
    </source>
</reference>
<gene>
    <name evidence="2" type="ORF">PsYK624_131040</name>
</gene>
<protein>
    <submittedName>
        <fullName evidence="2">F-box protein</fullName>
    </submittedName>
</protein>
<dbReference type="Proteomes" id="UP000703269">
    <property type="component" value="Unassembled WGS sequence"/>
</dbReference>
<dbReference type="AlphaFoldDB" id="A0A9P3LIU6"/>
<name>A0A9P3LIU6_9APHY</name>
<feature type="domain" description="F-box" evidence="1">
    <location>
        <begin position="27"/>
        <end position="71"/>
    </location>
</feature>
<proteinExistence type="predicted"/>